<keyword evidence="14" id="KW-1185">Reference proteome</keyword>
<gene>
    <name evidence="13" type="ORF">RHGRI_017906</name>
</gene>
<keyword evidence="8" id="KW-0456">Lyase</keyword>
<dbReference type="InterPro" id="IPR044137">
    <property type="entry name" value="AcnA_IRP_Swivel"/>
</dbReference>
<comment type="caution">
    <text evidence="13">The sequence shown here is derived from an EMBL/GenBank/DDBJ whole genome shotgun (WGS) entry which is preliminary data.</text>
</comment>
<dbReference type="FunFam" id="3.30.499.10:FF:000005">
    <property type="entry name" value="cytoplasmic aconitate hydratase"/>
    <property type="match status" value="1"/>
</dbReference>
<evidence type="ECO:0000256" key="3">
    <source>
        <dbReference type="ARBA" id="ARBA00012926"/>
    </source>
</evidence>
<evidence type="ECO:0000256" key="6">
    <source>
        <dbReference type="ARBA" id="ARBA00023004"/>
    </source>
</evidence>
<evidence type="ECO:0000313" key="13">
    <source>
        <dbReference type="EMBL" id="KAG5545557.1"/>
    </source>
</evidence>
<evidence type="ECO:0000256" key="8">
    <source>
        <dbReference type="ARBA" id="ARBA00023239"/>
    </source>
</evidence>
<dbReference type="InterPro" id="IPR015928">
    <property type="entry name" value="Aconitase/3IPM_dehydase_swvl"/>
</dbReference>
<evidence type="ECO:0000256" key="4">
    <source>
        <dbReference type="ARBA" id="ARBA00022485"/>
    </source>
</evidence>
<dbReference type="EMBL" id="JACTNZ010000006">
    <property type="protein sequence ID" value="KAG5545557.1"/>
    <property type="molecule type" value="Genomic_DNA"/>
</dbReference>
<evidence type="ECO:0000256" key="2">
    <source>
        <dbReference type="ARBA" id="ARBA00007185"/>
    </source>
</evidence>
<dbReference type="PANTHER" id="PTHR11670">
    <property type="entry name" value="ACONITASE/IRON-RESPONSIVE ELEMENT FAMILY MEMBER"/>
    <property type="match status" value="1"/>
</dbReference>
<evidence type="ECO:0000256" key="7">
    <source>
        <dbReference type="ARBA" id="ARBA00023014"/>
    </source>
</evidence>
<dbReference type="EC" id="4.2.1.3" evidence="3"/>
<organism evidence="13 14">
    <name type="scientific">Rhododendron griersonianum</name>
    <dbReference type="NCBI Taxonomy" id="479676"/>
    <lineage>
        <taxon>Eukaryota</taxon>
        <taxon>Viridiplantae</taxon>
        <taxon>Streptophyta</taxon>
        <taxon>Embryophyta</taxon>
        <taxon>Tracheophyta</taxon>
        <taxon>Spermatophyta</taxon>
        <taxon>Magnoliopsida</taxon>
        <taxon>eudicotyledons</taxon>
        <taxon>Gunneridae</taxon>
        <taxon>Pentapetalae</taxon>
        <taxon>asterids</taxon>
        <taxon>Ericales</taxon>
        <taxon>Ericaceae</taxon>
        <taxon>Ericoideae</taxon>
        <taxon>Rhodoreae</taxon>
        <taxon>Rhododendron</taxon>
    </lineage>
</organism>
<dbReference type="GO" id="GO:0051539">
    <property type="term" value="F:4 iron, 4 sulfur cluster binding"/>
    <property type="evidence" value="ECO:0007669"/>
    <property type="project" value="UniProtKB-KW"/>
</dbReference>
<keyword evidence="7" id="KW-0411">Iron-sulfur</keyword>
<dbReference type="InterPro" id="IPR006249">
    <property type="entry name" value="Aconitase/IRP2"/>
</dbReference>
<dbReference type="GO" id="GO:0003994">
    <property type="term" value="F:aconitate hydratase activity"/>
    <property type="evidence" value="ECO:0007669"/>
    <property type="project" value="UniProtKB-EC"/>
</dbReference>
<evidence type="ECO:0000256" key="9">
    <source>
        <dbReference type="ARBA" id="ARBA00023501"/>
    </source>
</evidence>
<keyword evidence="5" id="KW-0479">Metal-binding</keyword>
<dbReference type="CDD" id="cd01586">
    <property type="entry name" value="AcnA_IRP"/>
    <property type="match status" value="1"/>
</dbReference>
<comment type="catalytic activity">
    <reaction evidence="9">
        <text>citrate = D-threo-isocitrate</text>
        <dbReference type="Rhea" id="RHEA:10336"/>
        <dbReference type="ChEBI" id="CHEBI:15562"/>
        <dbReference type="ChEBI" id="CHEBI:16947"/>
        <dbReference type="EC" id="4.2.1.3"/>
    </reaction>
</comment>
<dbReference type="Pfam" id="PF00694">
    <property type="entry name" value="Aconitase_C"/>
    <property type="match status" value="1"/>
</dbReference>
<dbReference type="NCBIfam" id="NF006757">
    <property type="entry name" value="PRK09277.1"/>
    <property type="match status" value="1"/>
</dbReference>
<dbReference type="InterPro" id="IPR018136">
    <property type="entry name" value="Aconitase_4Fe-4S_BS"/>
</dbReference>
<evidence type="ECO:0000256" key="10">
    <source>
        <dbReference type="SAM" id="MobiDB-lite"/>
    </source>
</evidence>
<comment type="cofactor">
    <cofactor evidence="1">
        <name>[4Fe-4S] cluster</name>
        <dbReference type="ChEBI" id="CHEBI:49883"/>
    </cofactor>
</comment>
<dbReference type="Gene3D" id="6.10.190.10">
    <property type="match status" value="1"/>
</dbReference>
<dbReference type="NCBIfam" id="NF009520">
    <property type="entry name" value="PRK12881.1"/>
    <property type="match status" value="1"/>
</dbReference>
<dbReference type="PROSITE" id="PS01244">
    <property type="entry name" value="ACONITASE_2"/>
    <property type="match status" value="1"/>
</dbReference>
<dbReference type="GO" id="GO:0006101">
    <property type="term" value="P:citrate metabolic process"/>
    <property type="evidence" value="ECO:0007669"/>
    <property type="project" value="UniProtKB-ARBA"/>
</dbReference>
<dbReference type="InterPro" id="IPR036008">
    <property type="entry name" value="Aconitase_4Fe-4S_dom"/>
</dbReference>
<feature type="domain" description="Aconitase/3-isopropylmalate dehydratase large subunit alpha/beta/alpha" evidence="11">
    <location>
        <begin position="163"/>
        <end position="672"/>
    </location>
</feature>
<dbReference type="GO" id="GO:0006102">
    <property type="term" value="P:isocitrate metabolic process"/>
    <property type="evidence" value="ECO:0007669"/>
    <property type="project" value="UniProtKB-ARBA"/>
</dbReference>
<dbReference type="FunFam" id="3.30.499.10:FF:000002">
    <property type="entry name" value="Aconitate hydratase"/>
    <property type="match status" value="1"/>
</dbReference>
<dbReference type="SUPFAM" id="SSF52016">
    <property type="entry name" value="LeuD/IlvD-like"/>
    <property type="match status" value="1"/>
</dbReference>
<reference evidence="13 14" key="1">
    <citation type="submission" date="2020-08" db="EMBL/GenBank/DDBJ databases">
        <title>Plant Genome Project.</title>
        <authorList>
            <person name="Zhang R.-G."/>
        </authorList>
    </citation>
    <scope>NUCLEOTIDE SEQUENCE [LARGE SCALE GENOMIC DNA]</scope>
    <source>
        <strain evidence="13">WSP0</strain>
        <tissue evidence="13">Leaf</tissue>
    </source>
</reference>
<dbReference type="AlphaFoldDB" id="A0AAV6JZG2"/>
<feature type="domain" description="Aconitase A/isopropylmalate dehydratase small subunit swivel" evidence="12">
    <location>
        <begin position="801"/>
        <end position="929"/>
    </location>
</feature>
<evidence type="ECO:0000256" key="5">
    <source>
        <dbReference type="ARBA" id="ARBA00022723"/>
    </source>
</evidence>
<dbReference type="NCBIfam" id="TIGR01341">
    <property type="entry name" value="aconitase_1"/>
    <property type="match status" value="1"/>
</dbReference>
<evidence type="ECO:0000259" key="11">
    <source>
        <dbReference type="Pfam" id="PF00330"/>
    </source>
</evidence>
<dbReference type="PROSITE" id="PS00450">
    <property type="entry name" value="ACONITASE_1"/>
    <property type="match status" value="1"/>
</dbReference>
<dbReference type="Gene3D" id="3.20.19.10">
    <property type="entry name" value="Aconitase, domain 4"/>
    <property type="match status" value="1"/>
</dbReference>
<evidence type="ECO:0000313" key="14">
    <source>
        <dbReference type="Proteomes" id="UP000823749"/>
    </source>
</evidence>
<feature type="region of interest" description="Disordered" evidence="10">
    <location>
        <begin position="17"/>
        <end position="43"/>
    </location>
</feature>
<name>A0AAV6JZG2_9ERIC</name>
<dbReference type="InterPro" id="IPR000573">
    <property type="entry name" value="AconitaseA/IPMdHydase_ssu_swvl"/>
</dbReference>
<dbReference type="Pfam" id="PF00330">
    <property type="entry name" value="Aconitase"/>
    <property type="match status" value="1"/>
</dbReference>
<keyword evidence="6" id="KW-0408">Iron</keyword>
<proteinExistence type="inferred from homology"/>
<dbReference type="SUPFAM" id="SSF53732">
    <property type="entry name" value="Aconitase iron-sulfur domain"/>
    <property type="match status" value="1"/>
</dbReference>
<dbReference type="PRINTS" id="PR00415">
    <property type="entry name" value="ACONITASE"/>
</dbReference>
<dbReference type="Proteomes" id="UP000823749">
    <property type="component" value="Chromosome 6"/>
</dbReference>
<protein>
    <recommendedName>
        <fullName evidence="3">aconitate hydratase</fullName>
        <ecNumber evidence="3">4.2.1.3</ecNumber>
    </recommendedName>
</protein>
<dbReference type="CDD" id="cd01580">
    <property type="entry name" value="AcnA_IRP_Swivel"/>
    <property type="match status" value="1"/>
</dbReference>
<dbReference type="InterPro" id="IPR001030">
    <property type="entry name" value="Acoase/IPM_deHydtase_lsu_aba"/>
</dbReference>
<dbReference type="Gene3D" id="3.30.499.10">
    <property type="entry name" value="Aconitase, domain 3"/>
    <property type="match status" value="2"/>
</dbReference>
<keyword evidence="4" id="KW-0004">4Fe-4S</keyword>
<dbReference type="InterPro" id="IPR015931">
    <property type="entry name" value="Acnase/IPM_dHydase_lsu_aba_1/3"/>
</dbReference>
<evidence type="ECO:0000256" key="1">
    <source>
        <dbReference type="ARBA" id="ARBA00001966"/>
    </source>
</evidence>
<dbReference type="GO" id="GO:0046872">
    <property type="term" value="F:metal ion binding"/>
    <property type="evidence" value="ECO:0007669"/>
    <property type="project" value="UniProtKB-KW"/>
</dbReference>
<comment type="similarity">
    <text evidence="2">Belongs to the aconitase/IPM isomerase family.</text>
</comment>
<accession>A0AAV6JZG2</accession>
<sequence length="1002" mass="109041">MYIRSCTSAALRTASRSSRLSSSPSTSLSAAASSSPPLSSSPSVANQCRSFSFSSAYRQLRSSVPRWSHGVDWKSPASLASQIRTPASVNLFERKIATMASENAFKGILTSLPKQGGGEFGKFYSLPALNDPRIDKLPYSIRILLESAIRNCDNFQVTKEDVEKIIDWETTSPKQVEIPFKPARVLLQDFTGVPAVVDLACMRDAMNKLGSDSNKINPLVPVDLVIDHSVQVDVTRSENAVQANMELEFQRNKERFAFLKWGSNAFTNMLVVPPGSGIVHQVNLEYLGRVVFNRDGMLYPDSVVGTDSHTTMIDGLGVAGWGVGGIEAEAAMLGQPMSMVLPGVVGFKLSGKLPNGVTATDLVLTVTQMLRKHGVVGKFVEFYGEGVGKISLADRATIANMSPEYGATMGFFPVDHVTLQYLKLTGRSDETVAMIEAYLRANNMFVDYSEPQQERVYSSYLQLDLAEVEPCISGPKRPHDRVPLKEMKADWHSCLDNKVGFKVTFKTLGFAVPKEAQDKVAKFSFHGQPAELKHGSVVIAAITSCTNTSNPSVMLGAGLVAKKACELGLQVKPWVKTSLAPGSGVVTKYLLQSGLQKYLNEQGFHIVGYGCTTCIGNSGDLDESVASAISENDIVAAAVLSGNRNFEGRVHALTRANYLASPPLVVAYALAGSVDIDFDKEPIGVGKDGKDVYFRDIWPSTEEIAEVVQSSVLPAMFKSTYEAITKGNPMWNQLSVPESQLYSWDSDSTYIHEPPYFKDMTMDPPGPSGVKDAYCILNFGDSITTDHISPAGSIHKDSPAAKFLLERGVDRRDFNSYGSRRGNDEIMARGTFANIRLVNKLLNGEVGAKTIHIPTGEKLYVFDAAMKYKNAGQDTIVLAGAEYGSGSSRDWAAKGPMLLGVKAVIAKSFERIHRSNLVGMGIVPLCFKAGEDADSLGLTGHERFTIDLPSKISEIRPGQDVTVRTDNGKSFTCTVRFDTEVELEYFNHGGILPYVIRQLSKQ</sequence>
<dbReference type="FunFam" id="3.20.19.10:FF:000001">
    <property type="entry name" value="Aconitate hydratase"/>
    <property type="match status" value="1"/>
</dbReference>
<evidence type="ECO:0000259" key="12">
    <source>
        <dbReference type="Pfam" id="PF00694"/>
    </source>
</evidence>